<keyword evidence="5" id="KW-1185">Reference proteome</keyword>
<comment type="caution">
    <text evidence="4">The sequence shown here is derived from an EMBL/GenBank/DDBJ whole genome shotgun (WGS) entry which is preliminary data.</text>
</comment>
<protein>
    <recommendedName>
        <fullName evidence="3">ABC transporter domain-containing protein</fullName>
    </recommendedName>
</protein>
<dbReference type="InterPro" id="IPR003439">
    <property type="entry name" value="ABC_transporter-like_ATP-bd"/>
</dbReference>
<evidence type="ECO:0000259" key="3">
    <source>
        <dbReference type="Pfam" id="PF00005"/>
    </source>
</evidence>
<organism evidence="4 5">
    <name type="scientific">Olivibacter ginsenosidimutans</name>
    <dbReference type="NCBI Taxonomy" id="1176537"/>
    <lineage>
        <taxon>Bacteria</taxon>
        <taxon>Pseudomonadati</taxon>
        <taxon>Bacteroidota</taxon>
        <taxon>Sphingobacteriia</taxon>
        <taxon>Sphingobacteriales</taxon>
        <taxon>Sphingobacteriaceae</taxon>
        <taxon>Olivibacter</taxon>
    </lineage>
</organism>
<dbReference type="SUPFAM" id="SSF52540">
    <property type="entry name" value="P-loop containing nucleoside triphosphate hydrolases"/>
    <property type="match status" value="1"/>
</dbReference>
<sequence>MLDKVNLTAHGAREVHTFSGGMKQRFGIAQALLGNPKLIIVDEPTAGLDPEERNRLNNLLGEISEEIVVILSTHLVTDVYHLCSQMAIMQHGEVLITGEPGRLIAKLNGKLWTKAIDRSTLSDYASRYTIISEQLIAKKLHITVFSTVPLTDFQLAEPTLEHVYFTYLHTFEARL</sequence>
<evidence type="ECO:0000256" key="2">
    <source>
        <dbReference type="ARBA" id="ARBA00022448"/>
    </source>
</evidence>
<reference evidence="5" key="1">
    <citation type="journal article" date="2019" name="Int. J. Syst. Evol. Microbiol.">
        <title>The Global Catalogue of Microorganisms (GCM) 10K type strain sequencing project: providing services to taxonomists for standard genome sequencing and annotation.</title>
        <authorList>
            <consortium name="The Broad Institute Genomics Platform"/>
            <consortium name="The Broad Institute Genome Sequencing Center for Infectious Disease"/>
            <person name="Wu L."/>
            <person name="Ma J."/>
        </authorList>
    </citation>
    <scope>NUCLEOTIDE SEQUENCE [LARGE SCALE GENOMIC DNA]</scope>
    <source>
        <strain evidence="5">JCM 18200</strain>
    </source>
</reference>
<comment type="similarity">
    <text evidence="1">Belongs to the ABC transporter superfamily.</text>
</comment>
<proteinExistence type="inferred from homology"/>
<dbReference type="EMBL" id="BAABIQ010000002">
    <property type="protein sequence ID" value="GAA4778832.1"/>
    <property type="molecule type" value="Genomic_DNA"/>
</dbReference>
<gene>
    <name evidence="4" type="ORF">GCM10023231_01770</name>
</gene>
<name>A0ABP9AEG3_9SPHI</name>
<evidence type="ECO:0000256" key="1">
    <source>
        <dbReference type="ARBA" id="ARBA00005417"/>
    </source>
</evidence>
<dbReference type="PANTHER" id="PTHR43335:SF2">
    <property type="entry name" value="ABC TRANSPORTER, ATP-BINDING PROTEIN"/>
    <property type="match status" value="1"/>
</dbReference>
<evidence type="ECO:0000313" key="5">
    <source>
        <dbReference type="Proteomes" id="UP001501411"/>
    </source>
</evidence>
<evidence type="ECO:0000313" key="4">
    <source>
        <dbReference type="EMBL" id="GAA4778832.1"/>
    </source>
</evidence>
<dbReference type="InterPro" id="IPR027417">
    <property type="entry name" value="P-loop_NTPase"/>
</dbReference>
<dbReference type="Proteomes" id="UP001501411">
    <property type="component" value="Unassembled WGS sequence"/>
</dbReference>
<feature type="domain" description="ABC transporter" evidence="3">
    <location>
        <begin position="3"/>
        <end position="46"/>
    </location>
</feature>
<accession>A0ABP9AEG3</accession>
<dbReference type="PANTHER" id="PTHR43335">
    <property type="entry name" value="ABC TRANSPORTER, ATP-BINDING PROTEIN"/>
    <property type="match status" value="1"/>
</dbReference>
<keyword evidence="2" id="KW-0813">Transport</keyword>
<dbReference type="Pfam" id="PF00005">
    <property type="entry name" value="ABC_tran"/>
    <property type="match status" value="1"/>
</dbReference>
<dbReference type="Gene3D" id="3.40.50.300">
    <property type="entry name" value="P-loop containing nucleotide triphosphate hydrolases"/>
    <property type="match status" value="1"/>
</dbReference>